<dbReference type="PRINTS" id="PR00413">
    <property type="entry name" value="HADHALOGNASE"/>
</dbReference>
<dbReference type="EMBL" id="VUMB01000018">
    <property type="protein sequence ID" value="MSS40659.1"/>
    <property type="molecule type" value="Genomic_DNA"/>
</dbReference>
<dbReference type="InterPro" id="IPR023214">
    <property type="entry name" value="HAD_sf"/>
</dbReference>
<proteinExistence type="predicted"/>
<evidence type="ECO:0000313" key="1">
    <source>
        <dbReference type="EMBL" id="MSS40659.1"/>
    </source>
</evidence>
<dbReference type="SUPFAM" id="SSF56784">
    <property type="entry name" value="HAD-like"/>
    <property type="match status" value="1"/>
</dbReference>
<dbReference type="CDD" id="cd07505">
    <property type="entry name" value="HAD_BPGM-like"/>
    <property type="match status" value="1"/>
</dbReference>
<dbReference type="Proteomes" id="UP000462363">
    <property type="component" value="Unassembled WGS sequence"/>
</dbReference>
<dbReference type="InterPro" id="IPR023198">
    <property type="entry name" value="PGP-like_dom2"/>
</dbReference>
<dbReference type="InterPro" id="IPR051806">
    <property type="entry name" value="HAD-like_SPP"/>
</dbReference>
<dbReference type="InterPro" id="IPR041492">
    <property type="entry name" value="HAD_2"/>
</dbReference>
<dbReference type="SFLD" id="SFLDG01135">
    <property type="entry name" value="C1.5.6:_HAD__Beta-PGM__Phospha"/>
    <property type="match status" value="1"/>
</dbReference>
<dbReference type="InterPro" id="IPR036412">
    <property type="entry name" value="HAD-like_sf"/>
</dbReference>
<dbReference type="AlphaFoldDB" id="A0A844FCD8"/>
<sequence length="225" mass="25224">MIDGSVIEGIVFDMDGLLFDSERIVQRSWEDAGNELGIRHMGSHIYHTMGMNVVGRNEYFLRVFGPDFPAEEFAGRTRVRFREIVEEEGLPIKPGVLELLEYGKSRGYKMSVATSSRSGYAIHNLEEAGIYRYFDGAIFGDMVHLAKPDPEIYLKACEAIKTRPECSIALEDAPAGIRSAYAAGMIPVMIPDLVEPDEEIKALVHRQFKTLHEVIGLLEQMDIGK</sequence>
<reference evidence="1 2" key="1">
    <citation type="submission" date="2019-08" db="EMBL/GenBank/DDBJ databases">
        <title>In-depth cultivation of the pig gut microbiome towards novel bacterial diversity and tailored functional studies.</title>
        <authorList>
            <person name="Wylensek D."/>
            <person name="Hitch T.C.A."/>
            <person name="Clavel T."/>
        </authorList>
    </citation>
    <scope>NUCLEOTIDE SEQUENCE [LARGE SCALE GENOMIC DNA]</scope>
    <source>
        <strain evidence="1 2">BL-389-WT-3D</strain>
    </source>
</reference>
<dbReference type="SFLD" id="SFLDS00003">
    <property type="entry name" value="Haloacid_Dehalogenase"/>
    <property type="match status" value="1"/>
</dbReference>
<dbReference type="PANTHER" id="PTHR43481:SF4">
    <property type="entry name" value="GLYCEROL-1-PHOSPHATE PHOSPHOHYDROLASE 1-RELATED"/>
    <property type="match status" value="1"/>
</dbReference>
<dbReference type="RefSeq" id="WP_154322202.1">
    <property type="nucleotide sequence ID" value="NZ_CP045695.1"/>
</dbReference>
<dbReference type="NCBIfam" id="TIGR01509">
    <property type="entry name" value="HAD-SF-IA-v3"/>
    <property type="match status" value="1"/>
</dbReference>
<dbReference type="GO" id="GO:0050308">
    <property type="term" value="F:sugar-phosphatase activity"/>
    <property type="evidence" value="ECO:0007669"/>
    <property type="project" value="TreeGrafter"/>
</dbReference>
<name>A0A844FCD8_CLOSV</name>
<dbReference type="Gene3D" id="1.10.150.240">
    <property type="entry name" value="Putative phosphatase, domain 2"/>
    <property type="match status" value="1"/>
</dbReference>
<dbReference type="SFLD" id="SFLDG01129">
    <property type="entry name" value="C1.5:_HAD__Beta-PGM__Phosphata"/>
    <property type="match status" value="1"/>
</dbReference>
<organism evidence="1 2">
    <name type="scientific">Clostridium scindens (strain JCM 10418 / VPI 12708)</name>
    <dbReference type="NCBI Taxonomy" id="29347"/>
    <lineage>
        <taxon>Bacteria</taxon>
        <taxon>Bacillati</taxon>
        <taxon>Bacillota</taxon>
        <taxon>Clostridia</taxon>
        <taxon>Lachnospirales</taxon>
        <taxon>Lachnospiraceae</taxon>
    </lineage>
</organism>
<dbReference type="Pfam" id="PF13419">
    <property type="entry name" value="HAD_2"/>
    <property type="match status" value="1"/>
</dbReference>
<dbReference type="Gene3D" id="3.40.50.1000">
    <property type="entry name" value="HAD superfamily/HAD-like"/>
    <property type="match status" value="1"/>
</dbReference>
<dbReference type="PANTHER" id="PTHR43481">
    <property type="entry name" value="FRUCTOSE-1-PHOSPHATE PHOSPHATASE"/>
    <property type="match status" value="1"/>
</dbReference>
<comment type="caution">
    <text evidence="1">The sequence shown here is derived from an EMBL/GenBank/DDBJ whole genome shotgun (WGS) entry which is preliminary data.</text>
</comment>
<dbReference type="InterPro" id="IPR006439">
    <property type="entry name" value="HAD-SF_hydro_IA"/>
</dbReference>
<accession>A0A844FCD8</accession>
<evidence type="ECO:0000313" key="2">
    <source>
        <dbReference type="Proteomes" id="UP000462363"/>
    </source>
</evidence>
<gene>
    <name evidence="1" type="ORF">FYJ37_09925</name>
</gene>
<protein>
    <submittedName>
        <fullName evidence="1">HAD family phosphatase</fullName>
    </submittedName>
</protein>